<dbReference type="AlphaFoldDB" id="A0A1M6H7I5"/>
<evidence type="ECO:0000256" key="2">
    <source>
        <dbReference type="ARBA" id="ARBA00022448"/>
    </source>
</evidence>
<evidence type="ECO:0000256" key="6">
    <source>
        <dbReference type="ARBA" id="ARBA00022970"/>
    </source>
</evidence>
<sequence length="293" mass="30342">MSFISYLVNGISLGSVYAIIALGYTMVYGIAKMLNFAHGDVIMIGGYVTFMIMSTMGLSPWLGIVAAVVVCTLLGVVIEKIAYKPLRGASPLAVLITAIGVSYFLQNIALLIFGANTKSFTSVVSIPDLVLADGQLTISGETIVTIIASVIIMIAMTLFIKKTKTGRAMNAVSEDKGAAQLMGINVNKTISITFAIGSGLAAIAGILLVSSYPALTPYTGAMPGIKAFVAAVFGGIGSVPGAMIGGILLGVIENLSKAYISSQLADAIVFAVLIIVLLVKPTGILGKEIREKV</sequence>
<dbReference type="Pfam" id="PF02653">
    <property type="entry name" value="BPD_transp_2"/>
    <property type="match status" value="1"/>
</dbReference>
<feature type="transmembrane region" description="Helical" evidence="10">
    <location>
        <begin position="264"/>
        <end position="285"/>
    </location>
</feature>
<keyword evidence="3" id="KW-1003">Cell membrane</keyword>
<gene>
    <name evidence="11" type="ORF">SAMN02745691_01477</name>
</gene>
<dbReference type="OrthoDB" id="9807115at2"/>
<organism evidence="11 12">
    <name type="scientific">Parasporobacterium paucivorans DSM 15970</name>
    <dbReference type="NCBI Taxonomy" id="1122934"/>
    <lineage>
        <taxon>Bacteria</taxon>
        <taxon>Bacillati</taxon>
        <taxon>Bacillota</taxon>
        <taxon>Clostridia</taxon>
        <taxon>Lachnospirales</taxon>
        <taxon>Lachnospiraceae</taxon>
        <taxon>Parasporobacterium</taxon>
    </lineage>
</organism>
<dbReference type="RefSeq" id="WP_073993719.1">
    <property type="nucleotide sequence ID" value="NZ_FQYT01000014.1"/>
</dbReference>
<evidence type="ECO:0000256" key="8">
    <source>
        <dbReference type="ARBA" id="ARBA00023136"/>
    </source>
</evidence>
<name>A0A1M6H7I5_9FIRM</name>
<feature type="transmembrane region" description="Helical" evidence="10">
    <location>
        <begin position="58"/>
        <end position="78"/>
    </location>
</feature>
<comment type="similarity">
    <text evidence="9">Belongs to the binding-protein-dependent transport system permease family. LivHM subfamily.</text>
</comment>
<dbReference type="GO" id="GO:0015808">
    <property type="term" value="P:L-alanine transport"/>
    <property type="evidence" value="ECO:0007669"/>
    <property type="project" value="TreeGrafter"/>
</dbReference>
<feature type="transmembrane region" description="Helical" evidence="10">
    <location>
        <begin position="90"/>
        <end position="116"/>
    </location>
</feature>
<feature type="transmembrane region" description="Helical" evidence="10">
    <location>
        <begin position="6"/>
        <end position="27"/>
    </location>
</feature>
<evidence type="ECO:0000256" key="4">
    <source>
        <dbReference type="ARBA" id="ARBA00022519"/>
    </source>
</evidence>
<reference evidence="11 12" key="1">
    <citation type="submission" date="2016-11" db="EMBL/GenBank/DDBJ databases">
        <authorList>
            <person name="Jaros S."/>
            <person name="Januszkiewicz K."/>
            <person name="Wedrychowicz H."/>
        </authorList>
    </citation>
    <scope>NUCLEOTIDE SEQUENCE [LARGE SCALE GENOMIC DNA]</scope>
    <source>
        <strain evidence="11 12">DSM 15970</strain>
    </source>
</reference>
<protein>
    <submittedName>
        <fullName evidence="11">Branched-chain amino acid transport system permease protein</fullName>
    </submittedName>
</protein>
<dbReference type="GO" id="GO:0005886">
    <property type="term" value="C:plasma membrane"/>
    <property type="evidence" value="ECO:0007669"/>
    <property type="project" value="UniProtKB-SubCell"/>
</dbReference>
<keyword evidence="12" id="KW-1185">Reference proteome</keyword>
<evidence type="ECO:0000256" key="1">
    <source>
        <dbReference type="ARBA" id="ARBA00004651"/>
    </source>
</evidence>
<evidence type="ECO:0000256" key="3">
    <source>
        <dbReference type="ARBA" id="ARBA00022475"/>
    </source>
</evidence>
<dbReference type="InterPro" id="IPR052157">
    <property type="entry name" value="BCAA_transport_permease"/>
</dbReference>
<dbReference type="InterPro" id="IPR001851">
    <property type="entry name" value="ABC_transp_permease"/>
</dbReference>
<evidence type="ECO:0000256" key="7">
    <source>
        <dbReference type="ARBA" id="ARBA00022989"/>
    </source>
</evidence>
<keyword evidence="5 10" id="KW-0812">Transmembrane</keyword>
<dbReference type="CDD" id="cd06582">
    <property type="entry name" value="TM_PBP1_LivH_like"/>
    <property type="match status" value="1"/>
</dbReference>
<keyword evidence="2" id="KW-0813">Transport</keyword>
<dbReference type="GO" id="GO:0005304">
    <property type="term" value="F:L-valine transmembrane transporter activity"/>
    <property type="evidence" value="ECO:0007669"/>
    <property type="project" value="TreeGrafter"/>
</dbReference>
<dbReference type="STRING" id="1122934.SAMN02745691_01477"/>
<dbReference type="EMBL" id="FQYT01000014">
    <property type="protein sequence ID" value="SHJ18157.1"/>
    <property type="molecule type" value="Genomic_DNA"/>
</dbReference>
<dbReference type="GO" id="GO:0015188">
    <property type="term" value="F:L-isoleucine transmembrane transporter activity"/>
    <property type="evidence" value="ECO:0007669"/>
    <property type="project" value="TreeGrafter"/>
</dbReference>
<keyword evidence="6" id="KW-0029">Amino-acid transport</keyword>
<keyword evidence="7 10" id="KW-1133">Transmembrane helix</keyword>
<accession>A0A1M6H7I5</accession>
<feature type="transmembrane region" description="Helical" evidence="10">
    <location>
        <begin position="227"/>
        <end position="252"/>
    </location>
</feature>
<dbReference type="Proteomes" id="UP000184342">
    <property type="component" value="Unassembled WGS sequence"/>
</dbReference>
<comment type="subcellular location">
    <subcellularLocation>
        <location evidence="1">Cell membrane</location>
        <topology evidence="1">Multi-pass membrane protein</topology>
    </subcellularLocation>
</comment>
<evidence type="ECO:0000313" key="11">
    <source>
        <dbReference type="EMBL" id="SHJ18157.1"/>
    </source>
</evidence>
<proteinExistence type="inferred from homology"/>
<dbReference type="GO" id="GO:0042941">
    <property type="term" value="P:D-alanine transmembrane transport"/>
    <property type="evidence" value="ECO:0007669"/>
    <property type="project" value="TreeGrafter"/>
</dbReference>
<dbReference type="GO" id="GO:0015190">
    <property type="term" value="F:L-leucine transmembrane transporter activity"/>
    <property type="evidence" value="ECO:0007669"/>
    <property type="project" value="TreeGrafter"/>
</dbReference>
<keyword evidence="4" id="KW-0997">Cell inner membrane</keyword>
<evidence type="ECO:0000313" key="12">
    <source>
        <dbReference type="Proteomes" id="UP000184342"/>
    </source>
</evidence>
<dbReference type="PANTHER" id="PTHR11795:SF371">
    <property type="entry name" value="HIGH-AFFINITY BRANCHED-CHAIN AMINO ACID TRANSPORT SYSTEM PERMEASE PROTEIN LIVH"/>
    <property type="match status" value="1"/>
</dbReference>
<keyword evidence="8 10" id="KW-0472">Membrane</keyword>
<evidence type="ECO:0000256" key="9">
    <source>
        <dbReference type="ARBA" id="ARBA00037998"/>
    </source>
</evidence>
<feature type="transmembrane region" description="Helical" evidence="10">
    <location>
        <begin position="136"/>
        <end position="160"/>
    </location>
</feature>
<feature type="transmembrane region" description="Helical" evidence="10">
    <location>
        <begin position="192"/>
        <end position="215"/>
    </location>
</feature>
<dbReference type="PANTHER" id="PTHR11795">
    <property type="entry name" value="BRANCHED-CHAIN AMINO ACID TRANSPORT SYSTEM PERMEASE PROTEIN LIVH"/>
    <property type="match status" value="1"/>
</dbReference>
<dbReference type="GO" id="GO:1903806">
    <property type="term" value="P:L-isoleucine import across plasma membrane"/>
    <property type="evidence" value="ECO:0007669"/>
    <property type="project" value="TreeGrafter"/>
</dbReference>
<dbReference type="GO" id="GO:0015192">
    <property type="term" value="F:L-phenylalanine transmembrane transporter activity"/>
    <property type="evidence" value="ECO:0007669"/>
    <property type="project" value="TreeGrafter"/>
</dbReference>
<evidence type="ECO:0000256" key="10">
    <source>
        <dbReference type="SAM" id="Phobius"/>
    </source>
</evidence>
<evidence type="ECO:0000256" key="5">
    <source>
        <dbReference type="ARBA" id="ARBA00022692"/>
    </source>
</evidence>